<keyword evidence="2" id="KW-1185">Reference proteome</keyword>
<name>A0ACC2W952_9TREE</name>
<reference evidence="1" key="1">
    <citation type="submission" date="2023-04" db="EMBL/GenBank/DDBJ databases">
        <title>Draft Genome sequencing of Naganishia species isolated from polar environments using Oxford Nanopore Technology.</title>
        <authorList>
            <person name="Leo P."/>
            <person name="Venkateswaran K."/>
        </authorList>
    </citation>
    <scope>NUCLEOTIDE SEQUENCE</scope>
    <source>
        <strain evidence="1">MNA-CCFEE 5261</strain>
    </source>
</reference>
<evidence type="ECO:0000313" key="1">
    <source>
        <dbReference type="EMBL" id="KAJ9107946.1"/>
    </source>
</evidence>
<sequence>MSKPSSRRIFRKPNHNALGLAGALGEDGGDSDGDLGGNAEENSSRAQRFTTNLEGNRFREVLSVHFELEKEPLELINFSIFSWNNTECKRGSRPLLKDVRTPATLKRTLDYLFYHVLTTQPPDLSEPASPLSALRYTHGFIRDRTRGIRQDFTYQRHVGITENIECHERIARFHILAIHEMARLEDAQFLKQETEQLNKNGRTCSNEPEFRAYQLLSHLNDNEVARTILDLPQDIFSHPHLQLAFTFRALAQRNFDSQKVGSKYNAEISLNFFSRFFKRAKRPDVPFLMACLAHEKFGDVRRAGLRALMRAYPAPPQGVVLRNGDDPANARIIPMSVFMKLLQCETEAEAMGIADALGVEPYYPRGIDGLNPAEPLGFLVNTSADFDGKDNGDTLPPAPSADIENKRSGATYQDIIDGKLANPIPSRIMRPLVSEPRGRVHSKPAASNPSSGVSAYAVKPASHSFSVSGVLSPSISSSLNPSTNSFQPSTFAFQSSQGPQSSTVQTAIRKPSDEFISKDGISQPRPSAVSNLLHSATPHTGTQTIESFAYTLPGNAFISQSSHPAPNASAAQAKPPVTGSAEDSSAHNSPTVSIQPEPRRIAKTVASPVSPKRPSKELVDSLAKRLASEALISYVKGAVHQVTDHTITLEQAERQNLYAKKKLQQRAQLERKLCERALIQMTEEVIREEVADAYGEEMWEFPLRKRTFTWWRMKARSKIERRERDLERAARQTEYKKHIQRLALGLPLRASADQIDLEESGTLPPQASDDVDQDATISLRKVCTSYSNLSRMSLVKQCRHILQLSKRKAILHEGTFFSALSSYVCNLSRTDENDPIHCEAMQEHINWHVVIAPTKQASGTWLKSKFNVRDKQKYTADYHGECRNATITALANPKSIPDSIGLVVFECSQSVEEDRERLAELLRIMPLRPVYQPGLLFVQWQDRTEASLISALALDKESLQFQFLASVNMAVDASDQTFISAIRNALPRMCYQPHFEVSMEDPATSLFRVARELLSFIDYLLLQNIDEPQKIAQLVAEALRIMERLQSSVLNDILGPLLISSDEYSKIAFDCSEADMISDVDHLLDWLVNVLGETAKNSHYLQAAYDLFSKARQREDDMIGRSVFECICDIRADVTQKERETLQEITQQACKNFEDECAISRSTLVSFAKSEYEKNRPRSADAKTEEEMAKKNLDSASQHLKSVLHQSVRATSSFADATEFSGRKRSYADIEPTSSADSQTIDSDKRQKPVPATDASKISSLSKLREALASARTVLKT</sequence>
<proteinExistence type="predicted"/>
<accession>A0ACC2W952</accession>
<comment type="caution">
    <text evidence="1">The sequence shown here is derived from an EMBL/GenBank/DDBJ whole genome shotgun (WGS) entry which is preliminary data.</text>
</comment>
<gene>
    <name evidence="1" type="ORF">QFC19_002689</name>
</gene>
<organism evidence="1 2">
    <name type="scientific">Naganishia cerealis</name>
    <dbReference type="NCBI Taxonomy" id="610337"/>
    <lineage>
        <taxon>Eukaryota</taxon>
        <taxon>Fungi</taxon>
        <taxon>Dikarya</taxon>
        <taxon>Basidiomycota</taxon>
        <taxon>Agaricomycotina</taxon>
        <taxon>Tremellomycetes</taxon>
        <taxon>Filobasidiales</taxon>
        <taxon>Filobasidiaceae</taxon>
        <taxon>Naganishia</taxon>
    </lineage>
</organism>
<dbReference type="EMBL" id="JASBWR010000023">
    <property type="protein sequence ID" value="KAJ9107946.1"/>
    <property type="molecule type" value="Genomic_DNA"/>
</dbReference>
<dbReference type="Proteomes" id="UP001241377">
    <property type="component" value="Unassembled WGS sequence"/>
</dbReference>
<protein>
    <submittedName>
        <fullName evidence="1">Uncharacterized protein</fullName>
    </submittedName>
</protein>
<evidence type="ECO:0000313" key="2">
    <source>
        <dbReference type="Proteomes" id="UP001241377"/>
    </source>
</evidence>